<protein>
    <recommendedName>
        <fullName evidence="4">DUF1836 domain-containing protein</fullName>
    </recommendedName>
</protein>
<dbReference type="Proteomes" id="UP000018141">
    <property type="component" value="Unassembled WGS sequence"/>
</dbReference>
<organism evidence="2 3">
    <name type="scientific">Bacteroides pectinophilus CAG:437</name>
    <dbReference type="NCBI Taxonomy" id="1263051"/>
    <lineage>
        <taxon>Bacteria</taxon>
        <taxon>Bacillati</taxon>
        <taxon>Bacillota</taxon>
        <taxon>Clostridia</taxon>
        <taxon>Eubacteriales</taxon>
    </lineage>
</organism>
<comment type="caution">
    <text evidence="2">The sequence shown here is derived from an EMBL/GenBank/DDBJ whole genome shotgun (WGS) entry which is preliminary data.</text>
</comment>
<dbReference type="AlphaFoldDB" id="R7B0D5"/>
<gene>
    <name evidence="2" type="ORF">BN656_00020</name>
</gene>
<feature type="region of interest" description="Disordered" evidence="1">
    <location>
        <begin position="1"/>
        <end position="25"/>
    </location>
</feature>
<feature type="compositionally biased region" description="Polar residues" evidence="1">
    <location>
        <begin position="10"/>
        <end position="19"/>
    </location>
</feature>
<evidence type="ECO:0000313" key="3">
    <source>
        <dbReference type="Proteomes" id="UP000018141"/>
    </source>
</evidence>
<name>R7B0D5_9FIRM</name>
<sequence length="227" mass="26512">MAAEKHNNKDSQTTNTSAGRTPAGSKDISFDSKAFVGALLRKLTQLSYIKPGEVPNIDLYMDQVTTFMDEHLSDIKRYEDDKTLTKTMINNYTKNKLLPPPVKKKYSSDHLYIMAFIYYFKQMLSIGDIQKLLTPMTEDFFGDNDVISLEKIYKEVYQLEKDQVSNVSKDIFFQHRKASASFENIEDEHEREYLQKFAFISMLIFDIYMKKNIIENIIDEMDTDKNK</sequence>
<dbReference type="Pfam" id="PF08876">
    <property type="entry name" value="DUF1836"/>
    <property type="match status" value="1"/>
</dbReference>
<dbReference type="InterPro" id="IPR014975">
    <property type="entry name" value="DUF1836"/>
</dbReference>
<dbReference type="PANTHER" id="PTHR40056:SF1">
    <property type="entry name" value="DUF1836 DOMAIN-CONTAINING PROTEIN"/>
    <property type="match status" value="1"/>
</dbReference>
<accession>R7B0D5</accession>
<dbReference type="PANTHER" id="PTHR40056">
    <property type="entry name" value="HYPOTHETICAL CYTOSOLIC PROTEIN"/>
    <property type="match status" value="1"/>
</dbReference>
<proteinExistence type="predicted"/>
<evidence type="ECO:0000313" key="2">
    <source>
        <dbReference type="EMBL" id="CDD56487.1"/>
    </source>
</evidence>
<reference evidence="2" key="1">
    <citation type="submission" date="2012-11" db="EMBL/GenBank/DDBJ databases">
        <title>Dependencies among metagenomic species, viruses, plasmids and units of genetic variation.</title>
        <authorList>
            <person name="Nielsen H.B."/>
            <person name="Almeida M."/>
            <person name="Juncker A.S."/>
            <person name="Rasmussen S."/>
            <person name="Li J."/>
            <person name="Sunagawa S."/>
            <person name="Plichta D."/>
            <person name="Gautier L."/>
            <person name="Le Chatelier E."/>
            <person name="Peletier E."/>
            <person name="Bonde I."/>
            <person name="Nielsen T."/>
            <person name="Manichanh C."/>
            <person name="Arumugam M."/>
            <person name="Batto J."/>
            <person name="Santos M.B.Q.D."/>
            <person name="Blom N."/>
            <person name="Borruel N."/>
            <person name="Burgdorf K.S."/>
            <person name="Boumezbeur F."/>
            <person name="Casellas F."/>
            <person name="Dore J."/>
            <person name="Guarner F."/>
            <person name="Hansen T."/>
            <person name="Hildebrand F."/>
            <person name="Kaas R.S."/>
            <person name="Kennedy S."/>
            <person name="Kristiansen K."/>
            <person name="Kultima J.R."/>
            <person name="Leonard P."/>
            <person name="Levenez F."/>
            <person name="Lund O."/>
            <person name="Moumen B."/>
            <person name="Le Paslier D."/>
            <person name="Pons N."/>
            <person name="Pedersen O."/>
            <person name="Prifti E."/>
            <person name="Qin J."/>
            <person name="Raes J."/>
            <person name="Tap J."/>
            <person name="Tims S."/>
            <person name="Ussery D.W."/>
            <person name="Yamada T."/>
            <person name="MetaHit consortium"/>
            <person name="Renault P."/>
            <person name="Sicheritz-Ponten T."/>
            <person name="Bork P."/>
            <person name="Wang J."/>
            <person name="Brunak S."/>
            <person name="Ehrlich S.D."/>
        </authorList>
    </citation>
    <scope>NUCLEOTIDE SEQUENCE [LARGE SCALE GENOMIC DNA]</scope>
</reference>
<evidence type="ECO:0000256" key="1">
    <source>
        <dbReference type="SAM" id="MobiDB-lite"/>
    </source>
</evidence>
<dbReference type="EMBL" id="CBHH010000034">
    <property type="protein sequence ID" value="CDD56487.1"/>
    <property type="molecule type" value="Genomic_DNA"/>
</dbReference>
<evidence type="ECO:0008006" key="4">
    <source>
        <dbReference type="Google" id="ProtNLM"/>
    </source>
</evidence>